<proteinExistence type="predicted"/>
<keyword evidence="2" id="KW-0614">Plasmid</keyword>
<accession>A0AAU9D8G4</accession>
<evidence type="ECO:0000313" key="2">
    <source>
        <dbReference type="EMBL" id="BDD12278.1"/>
    </source>
</evidence>
<evidence type="ECO:0000313" key="3">
    <source>
        <dbReference type="Proteomes" id="UP001348817"/>
    </source>
</evidence>
<keyword evidence="3" id="KW-1185">Reference proteome</keyword>
<feature type="transmembrane region" description="Helical" evidence="1">
    <location>
        <begin position="177"/>
        <end position="198"/>
    </location>
</feature>
<dbReference type="KEGG" id="fax:FUAX_47100"/>
<gene>
    <name evidence="2" type="ORF">FUAX_47100</name>
</gene>
<dbReference type="AlphaFoldDB" id="A0AAU9D8G4"/>
<keyword evidence="1" id="KW-1133">Transmembrane helix</keyword>
<protein>
    <submittedName>
        <fullName evidence="2">Uncharacterized protein</fullName>
    </submittedName>
</protein>
<evidence type="ECO:0000256" key="1">
    <source>
        <dbReference type="SAM" id="Phobius"/>
    </source>
</evidence>
<keyword evidence="1" id="KW-0472">Membrane</keyword>
<feature type="transmembrane region" description="Helical" evidence="1">
    <location>
        <begin position="204"/>
        <end position="226"/>
    </location>
</feature>
<feature type="transmembrane region" description="Helical" evidence="1">
    <location>
        <begin position="96"/>
        <end position="117"/>
    </location>
</feature>
<reference evidence="2 3" key="1">
    <citation type="submission" date="2021-12" db="EMBL/GenBank/DDBJ databases">
        <title>Genome sequencing of bacteria with rrn-lacking chromosome and rrn-plasmid.</title>
        <authorList>
            <person name="Anda M."/>
            <person name="Iwasaki W."/>
        </authorList>
    </citation>
    <scope>NUCLEOTIDE SEQUENCE [LARGE SCALE GENOMIC DNA]</scope>
    <source>
        <strain evidence="2 3">DSM 100852</strain>
        <plasmid evidence="2 3">pFA4</plasmid>
    </source>
</reference>
<organism evidence="2 3">
    <name type="scientific">Fulvitalea axinellae</name>
    <dbReference type="NCBI Taxonomy" id="1182444"/>
    <lineage>
        <taxon>Bacteria</taxon>
        <taxon>Pseudomonadati</taxon>
        <taxon>Bacteroidota</taxon>
        <taxon>Cytophagia</taxon>
        <taxon>Cytophagales</taxon>
        <taxon>Persicobacteraceae</taxon>
        <taxon>Fulvitalea</taxon>
    </lineage>
</organism>
<keyword evidence="1" id="KW-0812">Transmembrane</keyword>
<sequence length="323" mass="36013">MTQAIFTQCLKETEAMIRFALETGKRVPSSVISKLPHVSEDNELTPSQLRDLFSIHQTLSKAINPATPKSVLYLMEKDSEISESKGLFKIRSRYPLLNRMVAFGLISFAGLIVFALSGYVESTNMAKGLLASEGIELFFNLMFLTFASAMGTSFLILSNIKDKFKDGTYHPDEDGVYWITIVLGITGGIIMSQMVPLYSDTSDGHIAVGQRVILALVGGFSSKLVYNIINKIIIAIETLVNGSEKENQESRLSQEKTESAHNLTRVQLEYINHLQELYNTINQTEAKEDIMVIMKRSINELSLNAGLESYNVTTSEQKEEVFS</sequence>
<name>A0AAU9D8G4_9BACT</name>
<dbReference type="EMBL" id="AP025318">
    <property type="protein sequence ID" value="BDD12278.1"/>
    <property type="molecule type" value="Genomic_DNA"/>
</dbReference>
<dbReference type="Proteomes" id="UP001348817">
    <property type="component" value="Plasmid pFA4"/>
</dbReference>
<feature type="transmembrane region" description="Helical" evidence="1">
    <location>
        <begin position="137"/>
        <end position="157"/>
    </location>
</feature>
<geneLocation type="plasmid" evidence="2 3">
    <name>pFA4</name>
</geneLocation>